<dbReference type="InterPro" id="IPR017871">
    <property type="entry name" value="ABC_transporter-like_CS"/>
</dbReference>
<dbReference type="GO" id="GO:0016887">
    <property type="term" value="F:ATP hydrolysis activity"/>
    <property type="evidence" value="ECO:0007669"/>
    <property type="project" value="InterPro"/>
</dbReference>
<accession>A0A9D2E629</accession>
<reference evidence="6" key="2">
    <citation type="submission" date="2021-04" db="EMBL/GenBank/DDBJ databases">
        <authorList>
            <person name="Gilroy R."/>
        </authorList>
    </citation>
    <scope>NUCLEOTIDE SEQUENCE</scope>
    <source>
        <strain evidence="6">ChiGjej4B4-18154</strain>
    </source>
</reference>
<gene>
    <name evidence="6" type="ORF">H9813_09865</name>
</gene>
<dbReference type="CDD" id="cd03255">
    <property type="entry name" value="ABC_MJ0796_LolCDE_FtsE"/>
    <property type="match status" value="1"/>
</dbReference>
<dbReference type="Pfam" id="PF00005">
    <property type="entry name" value="ABC_tran"/>
    <property type="match status" value="1"/>
</dbReference>
<comment type="caution">
    <text evidence="6">The sequence shown here is derived from an EMBL/GenBank/DDBJ whole genome shotgun (WGS) entry which is preliminary data.</text>
</comment>
<feature type="region of interest" description="Disordered" evidence="4">
    <location>
        <begin position="245"/>
        <end position="267"/>
    </location>
</feature>
<dbReference type="SMART" id="SM00382">
    <property type="entry name" value="AAA"/>
    <property type="match status" value="1"/>
</dbReference>
<name>A0A9D2E629_9FIRM</name>
<reference evidence="6" key="1">
    <citation type="journal article" date="2021" name="PeerJ">
        <title>Extensive microbial diversity within the chicken gut microbiome revealed by metagenomics and culture.</title>
        <authorList>
            <person name="Gilroy R."/>
            <person name="Ravi A."/>
            <person name="Getino M."/>
            <person name="Pursley I."/>
            <person name="Horton D.L."/>
            <person name="Alikhan N.F."/>
            <person name="Baker D."/>
            <person name="Gharbi K."/>
            <person name="Hall N."/>
            <person name="Watson M."/>
            <person name="Adriaenssens E.M."/>
            <person name="Foster-Nyarko E."/>
            <person name="Jarju S."/>
            <person name="Secka A."/>
            <person name="Antonio M."/>
            <person name="Oren A."/>
            <person name="Chaudhuri R.R."/>
            <person name="La Ragione R."/>
            <person name="Hildebrand F."/>
            <person name="Pallen M.J."/>
        </authorList>
    </citation>
    <scope>NUCLEOTIDE SEQUENCE</scope>
    <source>
        <strain evidence="6">ChiGjej4B4-18154</strain>
    </source>
</reference>
<dbReference type="PANTHER" id="PTHR24220">
    <property type="entry name" value="IMPORT ATP-BINDING PROTEIN"/>
    <property type="match status" value="1"/>
</dbReference>
<dbReference type="Gene3D" id="3.40.50.300">
    <property type="entry name" value="P-loop containing nucleotide triphosphate hydrolases"/>
    <property type="match status" value="1"/>
</dbReference>
<dbReference type="PROSITE" id="PS50893">
    <property type="entry name" value="ABC_TRANSPORTER_2"/>
    <property type="match status" value="1"/>
</dbReference>
<dbReference type="InterPro" id="IPR003439">
    <property type="entry name" value="ABC_transporter-like_ATP-bd"/>
</dbReference>
<sequence>MAPIICVEHLRKVYRVGNEKVIALNDVNLAIEPGEICCIVGPSGSGKSTLLNQLAGLEKPTKGSVYIGNHEISAMNENQLAKFRQAHLGFIFQSYNLLPNLTAAENVALPLMFKGVSRKKRLEMAKAELKRMGLGKRANHKPTEMSGGQQQRVGIARAFVAKPKVIFADEPTGNLDSSTTRQVLYRMLTMAKENGITFVMVTHERDLADVADRVITIRDGKVESNILLDEQEKAKKQAELFKDILESNQEAPPEPQTTVPADSTIDE</sequence>
<keyword evidence="2" id="KW-0547">Nucleotide-binding</keyword>
<dbReference type="SUPFAM" id="SSF52540">
    <property type="entry name" value="P-loop containing nucleoside triphosphate hydrolases"/>
    <property type="match status" value="1"/>
</dbReference>
<keyword evidence="3 6" id="KW-0067">ATP-binding</keyword>
<evidence type="ECO:0000256" key="1">
    <source>
        <dbReference type="ARBA" id="ARBA00022448"/>
    </source>
</evidence>
<evidence type="ECO:0000256" key="3">
    <source>
        <dbReference type="ARBA" id="ARBA00022840"/>
    </source>
</evidence>
<dbReference type="Proteomes" id="UP000824035">
    <property type="component" value="Unassembled WGS sequence"/>
</dbReference>
<evidence type="ECO:0000256" key="2">
    <source>
        <dbReference type="ARBA" id="ARBA00022741"/>
    </source>
</evidence>
<dbReference type="InterPro" id="IPR027417">
    <property type="entry name" value="P-loop_NTPase"/>
</dbReference>
<proteinExistence type="predicted"/>
<dbReference type="InterPro" id="IPR003593">
    <property type="entry name" value="AAA+_ATPase"/>
</dbReference>
<dbReference type="GO" id="GO:0022857">
    <property type="term" value="F:transmembrane transporter activity"/>
    <property type="evidence" value="ECO:0007669"/>
    <property type="project" value="TreeGrafter"/>
</dbReference>
<keyword evidence="1" id="KW-0813">Transport</keyword>
<dbReference type="InterPro" id="IPR017911">
    <property type="entry name" value="MacB-like_ATP-bd"/>
</dbReference>
<dbReference type="PANTHER" id="PTHR24220:SF86">
    <property type="entry name" value="ABC TRANSPORTER ABCH.1"/>
    <property type="match status" value="1"/>
</dbReference>
<evidence type="ECO:0000313" key="7">
    <source>
        <dbReference type="Proteomes" id="UP000824035"/>
    </source>
</evidence>
<dbReference type="AlphaFoldDB" id="A0A9D2E629"/>
<feature type="domain" description="ABC transporter" evidence="5">
    <location>
        <begin position="8"/>
        <end position="244"/>
    </location>
</feature>
<dbReference type="PROSITE" id="PS00211">
    <property type="entry name" value="ABC_TRANSPORTER_1"/>
    <property type="match status" value="1"/>
</dbReference>
<dbReference type="GO" id="GO:0098796">
    <property type="term" value="C:membrane protein complex"/>
    <property type="evidence" value="ECO:0007669"/>
    <property type="project" value="UniProtKB-ARBA"/>
</dbReference>
<evidence type="ECO:0000313" key="6">
    <source>
        <dbReference type="EMBL" id="HIZ31517.1"/>
    </source>
</evidence>
<dbReference type="FunFam" id="3.40.50.300:FF:000032">
    <property type="entry name" value="Export ABC transporter ATP-binding protein"/>
    <property type="match status" value="1"/>
</dbReference>
<dbReference type="InterPro" id="IPR015854">
    <property type="entry name" value="ABC_transpr_LolD-like"/>
</dbReference>
<dbReference type="GO" id="GO:0005524">
    <property type="term" value="F:ATP binding"/>
    <property type="evidence" value="ECO:0007669"/>
    <property type="project" value="UniProtKB-KW"/>
</dbReference>
<dbReference type="GO" id="GO:0005886">
    <property type="term" value="C:plasma membrane"/>
    <property type="evidence" value="ECO:0007669"/>
    <property type="project" value="TreeGrafter"/>
</dbReference>
<dbReference type="EMBL" id="DXBV01000100">
    <property type="protein sequence ID" value="HIZ31517.1"/>
    <property type="molecule type" value="Genomic_DNA"/>
</dbReference>
<feature type="compositionally biased region" description="Polar residues" evidence="4">
    <location>
        <begin position="246"/>
        <end position="261"/>
    </location>
</feature>
<evidence type="ECO:0000259" key="5">
    <source>
        <dbReference type="PROSITE" id="PS50893"/>
    </source>
</evidence>
<evidence type="ECO:0000256" key="4">
    <source>
        <dbReference type="SAM" id="MobiDB-lite"/>
    </source>
</evidence>
<organism evidence="6 7">
    <name type="scientific">Candidatus Allofournierella merdipullorum</name>
    <dbReference type="NCBI Taxonomy" id="2838595"/>
    <lineage>
        <taxon>Bacteria</taxon>
        <taxon>Bacillati</taxon>
        <taxon>Bacillota</taxon>
        <taxon>Clostridia</taxon>
        <taxon>Eubacteriales</taxon>
        <taxon>Oscillospiraceae</taxon>
        <taxon>Allofournierella</taxon>
    </lineage>
</organism>
<protein>
    <submittedName>
        <fullName evidence="6">ABC transporter ATP-binding protein</fullName>
    </submittedName>
</protein>